<name>A0AAW0WB32_CHEQU</name>
<evidence type="ECO:0000256" key="9">
    <source>
        <dbReference type="ARBA" id="ARBA00023180"/>
    </source>
</evidence>
<feature type="non-terminal residue" evidence="14">
    <location>
        <position position="281"/>
    </location>
</feature>
<dbReference type="InterPro" id="IPR015683">
    <property type="entry name" value="Ionotropic_Glu_rcpt"/>
</dbReference>
<comment type="caution">
    <text evidence="14">The sequence shown here is derived from an EMBL/GenBank/DDBJ whole genome shotgun (WGS) entry which is preliminary data.</text>
</comment>
<keyword evidence="3" id="KW-0813">Transport</keyword>
<dbReference type="Proteomes" id="UP001445076">
    <property type="component" value="Unassembled WGS sequence"/>
</dbReference>
<dbReference type="Gene3D" id="1.10.287.70">
    <property type="match status" value="1"/>
</dbReference>
<reference evidence="14 15" key="1">
    <citation type="journal article" date="2024" name="BMC Genomics">
        <title>Genome assembly of redclaw crayfish (Cherax quadricarinatus) provides insights into its immune adaptation and hypoxia tolerance.</title>
        <authorList>
            <person name="Liu Z."/>
            <person name="Zheng J."/>
            <person name="Li H."/>
            <person name="Fang K."/>
            <person name="Wang S."/>
            <person name="He J."/>
            <person name="Zhou D."/>
            <person name="Weng S."/>
            <person name="Chi M."/>
            <person name="Gu Z."/>
            <person name="He J."/>
            <person name="Li F."/>
            <person name="Wang M."/>
        </authorList>
    </citation>
    <scope>NUCLEOTIDE SEQUENCE [LARGE SCALE GENOMIC DNA]</scope>
    <source>
        <strain evidence="14">ZL_2023a</strain>
    </source>
</reference>
<keyword evidence="10" id="KW-1071">Ligand-gated ion channel</keyword>
<dbReference type="GO" id="GO:0015276">
    <property type="term" value="F:ligand-gated monoatomic ion channel activity"/>
    <property type="evidence" value="ECO:0007669"/>
    <property type="project" value="InterPro"/>
</dbReference>
<dbReference type="AlphaFoldDB" id="A0AAW0WB32"/>
<keyword evidence="9" id="KW-0325">Glycoprotein</keyword>
<feature type="non-terminal residue" evidence="14">
    <location>
        <position position="1"/>
    </location>
</feature>
<sequence length="281" mass="31249">VFDFFSTFLPDDGITGYVGDILTILKRAHNFTLSYTILEGYAYGKLVSPTSTEWTGMVGELQRGLADLTVSELSITKERSDVIAYTQPVYIISRRMYVSTQKDFLKTMLAYATPMDTLVYVCVFASLVAMALALHLIERLRLWFLPSRDEPVGLSVAAWYMVSALLQQGCDTSPSSIAGRIIFWVGFMVPLIVYSSYSATLVSNLAVEKPAPLPFSNLLQLSRQKNWDAGVNNNDLFQVTASQTCVGSPAEECRVMRDVWSNVVMRNPGNIVNSYSQGLEK</sequence>
<keyword evidence="6" id="KW-0406">Ion transport</keyword>
<organism evidence="14 15">
    <name type="scientific">Cherax quadricarinatus</name>
    <name type="common">Australian red claw crayfish</name>
    <dbReference type="NCBI Taxonomy" id="27406"/>
    <lineage>
        <taxon>Eukaryota</taxon>
        <taxon>Metazoa</taxon>
        <taxon>Ecdysozoa</taxon>
        <taxon>Arthropoda</taxon>
        <taxon>Crustacea</taxon>
        <taxon>Multicrustacea</taxon>
        <taxon>Malacostraca</taxon>
        <taxon>Eumalacostraca</taxon>
        <taxon>Eucarida</taxon>
        <taxon>Decapoda</taxon>
        <taxon>Pleocyemata</taxon>
        <taxon>Astacidea</taxon>
        <taxon>Parastacoidea</taxon>
        <taxon>Parastacidae</taxon>
        <taxon>Cherax</taxon>
    </lineage>
</organism>
<evidence type="ECO:0000256" key="6">
    <source>
        <dbReference type="ARBA" id="ARBA00023065"/>
    </source>
</evidence>
<keyword evidence="4 12" id="KW-0812">Transmembrane</keyword>
<feature type="domain" description="Ionotropic glutamate receptor L-glutamate and glycine-binding" evidence="13">
    <location>
        <begin position="4"/>
        <end position="63"/>
    </location>
</feature>
<evidence type="ECO:0000313" key="14">
    <source>
        <dbReference type="EMBL" id="KAK8728561.1"/>
    </source>
</evidence>
<feature type="transmembrane region" description="Helical" evidence="12">
    <location>
        <begin position="181"/>
        <end position="207"/>
    </location>
</feature>
<keyword evidence="5 12" id="KW-1133">Transmembrane helix</keyword>
<evidence type="ECO:0000256" key="10">
    <source>
        <dbReference type="ARBA" id="ARBA00023286"/>
    </source>
</evidence>
<evidence type="ECO:0000313" key="15">
    <source>
        <dbReference type="Proteomes" id="UP001445076"/>
    </source>
</evidence>
<keyword evidence="11" id="KW-0407">Ion channel</keyword>
<dbReference type="Pfam" id="PF00060">
    <property type="entry name" value="Lig_chan"/>
    <property type="match status" value="1"/>
</dbReference>
<dbReference type="SUPFAM" id="SSF53850">
    <property type="entry name" value="Periplasmic binding protein-like II"/>
    <property type="match status" value="1"/>
</dbReference>
<evidence type="ECO:0000256" key="5">
    <source>
        <dbReference type="ARBA" id="ARBA00022989"/>
    </source>
</evidence>
<evidence type="ECO:0000256" key="3">
    <source>
        <dbReference type="ARBA" id="ARBA00022448"/>
    </source>
</evidence>
<dbReference type="Gene3D" id="3.40.190.10">
    <property type="entry name" value="Periplasmic binding protein-like II"/>
    <property type="match status" value="1"/>
</dbReference>
<dbReference type="GO" id="GO:0016020">
    <property type="term" value="C:membrane"/>
    <property type="evidence" value="ECO:0007669"/>
    <property type="project" value="UniProtKB-SubCell"/>
</dbReference>
<keyword evidence="7 12" id="KW-0472">Membrane</keyword>
<dbReference type="InterPro" id="IPR019594">
    <property type="entry name" value="Glu/Gly-bd"/>
</dbReference>
<dbReference type="PANTHER" id="PTHR18966">
    <property type="entry name" value="IONOTROPIC GLUTAMATE RECEPTOR"/>
    <property type="match status" value="1"/>
</dbReference>
<evidence type="ECO:0000259" key="13">
    <source>
        <dbReference type="SMART" id="SM00918"/>
    </source>
</evidence>
<dbReference type="SMART" id="SM00918">
    <property type="entry name" value="Lig_chan-Glu_bd"/>
    <property type="match status" value="1"/>
</dbReference>
<evidence type="ECO:0000256" key="1">
    <source>
        <dbReference type="ARBA" id="ARBA00004141"/>
    </source>
</evidence>
<comment type="subcellular location">
    <subcellularLocation>
        <location evidence="1">Membrane</location>
        <topology evidence="1">Multi-pass membrane protein</topology>
    </subcellularLocation>
</comment>
<comment type="similarity">
    <text evidence="2">Belongs to the glutamate-gated ion channel (TC 1.A.10.1) family.</text>
</comment>
<dbReference type="Pfam" id="PF10613">
    <property type="entry name" value="Lig_chan-Glu_bd"/>
    <property type="match status" value="1"/>
</dbReference>
<protein>
    <recommendedName>
        <fullName evidence="13">Ionotropic glutamate receptor L-glutamate and glycine-binding domain-containing protein</fullName>
    </recommendedName>
</protein>
<evidence type="ECO:0000256" key="11">
    <source>
        <dbReference type="ARBA" id="ARBA00023303"/>
    </source>
</evidence>
<gene>
    <name evidence="14" type="ORF">OTU49_009016</name>
</gene>
<evidence type="ECO:0000256" key="2">
    <source>
        <dbReference type="ARBA" id="ARBA00008685"/>
    </source>
</evidence>
<keyword evidence="15" id="KW-1185">Reference proteome</keyword>
<proteinExistence type="inferred from homology"/>
<accession>A0AAW0WB32</accession>
<dbReference type="EMBL" id="JARKIK010000071">
    <property type="protein sequence ID" value="KAK8728561.1"/>
    <property type="molecule type" value="Genomic_DNA"/>
</dbReference>
<evidence type="ECO:0000256" key="8">
    <source>
        <dbReference type="ARBA" id="ARBA00023170"/>
    </source>
</evidence>
<evidence type="ECO:0000256" key="12">
    <source>
        <dbReference type="SAM" id="Phobius"/>
    </source>
</evidence>
<evidence type="ECO:0000256" key="4">
    <source>
        <dbReference type="ARBA" id="ARBA00022692"/>
    </source>
</evidence>
<feature type="transmembrane region" description="Helical" evidence="12">
    <location>
        <begin position="118"/>
        <end position="137"/>
    </location>
</feature>
<dbReference type="InterPro" id="IPR001320">
    <property type="entry name" value="Iontro_rcpt_C"/>
</dbReference>
<evidence type="ECO:0000256" key="7">
    <source>
        <dbReference type="ARBA" id="ARBA00023136"/>
    </source>
</evidence>
<keyword evidence="8" id="KW-0675">Receptor</keyword>